<proteinExistence type="predicted"/>
<dbReference type="AlphaFoldDB" id="A0A8J3A071"/>
<evidence type="ECO:0000259" key="1">
    <source>
        <dbReference type="Pfam" id="PF13474"/>
    </source>
</evidence>
<feature type="domain" description="SnoaL-like" evidence="1">
    <location>
        <begin position="8"/>
        <end position="133"/>
    </location>
</feature>
<dbReference type="InterPro" id="IPR032710">
    <property type="entry name" value="NTF2-like_dom_sf"/>
</dbReference>
<dbReference type="EMBL" id="BMFV01000044">
    <property type="protein sequence ID" value="GGH87935.1"/>
    <property type="molecule type" value="Genomic_DNA"/>
</dbReference>
<keyword evidence="3" id="KW-1185">Reference proteome</keyword>
<reference evidence="2" key="1">
    <citation type="journal article" date="2014" name="Int. J. Syst. Evol. Microbiol.">
        <title>Complete genome sequence of Corynebacterium casei LMG S-19264T (=DSM 44701T), isolated from a smear-ripened cheese.</title>
        <authorList>
            <consortium name="US DOE Joint Genome Institute (JGI-PGF)"/>
            <person name="Walter F."/>
            <person name="Albersmeier A."/>
            <person name="Kalinowski J."/>
            <person name="Ruckert C."/>
        </authorList>
    </citation>
    <scope>NUCLEOTIDE SEQUENCE</scope>
    <source>
        <strain evidence="2">CGMCC 1.12777</strain>
    </source>
</reference>
<dbReference type="InterPro" id="IPR037401">
    <property type="entry name" value="SnoaL-like"/>
</dbReference>
<dbReference type="SUPFAM" id="SSF54427">
    <property type="entry name" value="NTF2-like"/>
    <property type="match status" value="1"/>
</dbReference>
<accession>A0A8J3A071</accession>
<sequence length="145" mass="16624">MSSHFSEVLDVLENYKSAVQELDVKTFLSTYATDIHIYDCWENWECRGISEWEEAVTEWFKGVTDEGVLLKVSFDDVVVTEEANLAFVHCDVTYAAHDQSGKKLRQITNRFTFGLKKEKESWAIVHEHSSLPISAENGKGIFNKE</sequence>
<dbReference type="Gene3D" id="3.10.450.50">
    <property type="match status" value="1"/>
</dbReference>
<organism evidence="2 3">
    <name type="scientific">Pullulanibacillus pueri</name>
    <dbReference type="NCBI Taxonomy" id="1437324"/>
    <lineage>
        <taxon>Bacteria</taxon>
        <taxon>Bacillati</taxon>
        <taxon>Bacillota</taxon>
        <taxon>Bacilli</taxon>
        <taxon>Bacillales</taxon>
        <taxon>Sporolactobacillaceae</taxon>
        <taxon>Pullulanibacillus</taxon>
    </lineage>
</organism>
<dbReference type="RefSeq" id="WP_188499062.1">
    <property type="nucleotide sequence ID" value="NZ_BMFV01000044.1"/>
</dbReference>
<reference evidence="2" key="2">
    <citation type="submission" date="2020-09" db="EMBL/GenBank/DDBJ databases">
        <authorList>
            <person name="Sun Q."/>
            <person name="Zhou Y."/>
        </authorList>
    </citation>
    <scope>NUCLEOTIDE SEQUENCE</scope>
    <source>
        <strain evidence="2">CGMCC 1.12777</strain>
    </source>
</reference>
<evidence type="ECO:0000313" key="2">
    <source>
        <dbReference type="EMBL" id="GGH87935.1"/>
    </source>
</evidence>
<evidence type="ECO:0000313" key="3">
    <source>
        <dbReference type="Proteomes" id="UP000656813"/>
    </source>
</evidence>
<dbReference type="Pfam" id="PF13474">
    <property type="entry name" value="SnoaL_3"/>
    <property type="match status" value="1"/>
</dbReference>
<gene>
    <name evidence="2" type="ORF">GCM10007096_39100</name>
</gene>
<protein>
    <recommendedName>
        <fullName evidence="1">SnoaL-like domain-containing protein</fullName>
    </recommendedName>
</protein>
<name>A0A8J3A071_9BACL</name>
<comment type="caution">
    <text evidence="2">The sequence shown here is derived from an EMBL/GenBank/DDBJ whole genome shotgun (WGS) entry which is preliminary data.</text>
</comment>
<dbReference type="Proteomes" id="UP000656813">
    <property type="component" value="Unassembled WGS sequence"/>
</dbReference>